<evidence type="ECO:0000256" key="1">
    <source>
        <dbReference type="ARBA" id="ARBA00022614"/>
    </source>
</evidence>
<organism evidence="6 7">
    <name type="scientific">Nocardioides humi</name>
    <dbReference type="NCBI Taxonomy" id="449461"/>
    <lineage>
        <taxon>Bacteria</taxon>
        <taxon>Bacillati</taxon>
        <taxon>Actinomycetota</taxon>
        <taxon>Actinomycetes</taxon>
        <taxon>Propionibacteriales</taxon>
        <taxon>Nocardioidaceae</taxon>
        <taxon>Nocardioides</taxon>
    </lineage>
</organism>
<evidence type="ECO:0000256" key="2">
    <source>
        <dbReference type="ARBA" id="ARBA00022737"/>
    </source>
</evidence>
<feature type="domain" description="Disease resistance R13L4/SHOC-2-like LRR" evidence="5">
    <location>
        <begin position="169"/>
        <end position="245"/>
    </location>
</feature>
<keyword evidence="1" id="KW-0433">Leucine-rich repeat</keyword>
<evidence type="ECO:0000259" key="5">
    <source>
        <dbReference type="Pfam" id="PF23598"/>
    </source>
</evidence>
<keyword evidence="7" id="KW-1185">Reference proteome</keyword>
<feature type="signal peptide" evidence="4">
    <location>
        <begin position="1"/>
        <end position="19"/>
    </location>
</feature>
<dbReference type="PANTHER" id="PTHR48051">
    <property type="match status" value="1"/>
</dbReference>
<dbReference type="EMBL" id="BAAAOR010000030">
    <property type="protein sequence ID" value="GAA1536156.1"/>
    <property type="molecule type" value="Genomic_DNA"/>
</dbReference>
<sequence>MLVAVLLVLGALASPGASASVARTAAGGACTSAKGGLTAAEESLATAQARVAKARKQLTKARASRTAAKVAKAKKRLRLAKHRVKSAAAGVPTAQSAVASACATPAIPDPEPGPQPSAGCVGQSSIPVLECNALMALKDANPGGTGLGDWGTGDPCAWGADDVICAGGHVQYLALQEQGLTVLPDPIEDLTQLRILALAGNELTTLPASIGRLTNLEVLGLGGNRLTSVPDAIGSLGRLQDLDLYGNRLSGDISGWAAPLRHAHADVVLDLSGNRCLSVVNEGLAAWLDSKNSLDSDGEVVAGWRDGCSPTT</sequence>
<dbReference type="InterPro" id="IPR001611">
    <property type="entry name" value="Leu-rich_rpt"/>
</dbReference>
<dbReference type="PANTHER" id="PTHR48051:SF1">
    <property type="entry name" value="RAS SUPPRESSOR PROTEIN 1"/>
    <property type="match status" value="1"/>
</dbReference>
<name>A0ABN2BB54_9ACTN</name>
<dbReference type="InterPro" id="IPR003591">
    <property type="entry name" value="Leu-rich_rpt_typical-subtyp"/>
</dbReference>
<dbReference type="Gene3D" id="3.80.10.10">
    <property type="entry name" value="Ribonuclease Inhibitor"/>
    <property type="match status" value="1"/>
</dbReference>
<feature type="chain" id="PRO_5047121038" description="Disease resistance R13L4/SHOC-2-like LRR domain-containing protein" evidence="4">
    <location>
        <begin position="20"/>
        <end position="312"/>
    </location>
</feature>
<keyword evidence="2" id="KW-0677">Repeat</keyword>
<dbReference type="SUPFAM" id="SSF52058">
    <property type="entry name" value="L domain-like"/>
    <property type="match status" value="1"/>
</dbReference>
<dbReference type="Pfam" id="PF23598">
    <property type="entry name" value="LRR_14"/>
    <property type="match status" value="1"/>
</dbReference>
<evidence type="ECO:0000256" key="4">
    <source>
        <dbReference type="SAM" id="SignalP"/>
    </source>
</evidence>
<dbReference type="SMART" id="SM00369">
    <property type="entry name" value="LRR_TYP"/>
    <property type="match status" value="2"/>
</dbReference>
<reference evidence="6 7" key="1">
    <citation type="journal article" date="2019" name="Int. J. Syst. Evol. Microbiol.">
        <title>The Global Catalogue of Microorganisms (GCM) 10K type strain sequencing project: providing services to taxonomists for standard genome sequencing and annotation.</title>
        <authorList>
            <consortium name="The Broad Institute Genomics Platform"/>
            <consortium name="The Broad Institute Genome Sequencing Center for Infectious Disease"/>
            <person name="Wu L."/>
            <person name="Ma J."/>
        </authorList>
    </citation>
    <scope>NUCLEOTIDE SEQUENCE [LARGE SCALE GENOMIC DNA]</scope>
    <source>
        <strain evidence="6 7">JCM 14942</strain>
    </source>
</reference>
<dbReference type="PROSITE" id="PS51450">
    <property type="entry name" value="LRR"/>
    <property type="match status" value="1"/>
</dbReference>
<keyword evidence="4" id="KW-0732">Signal</keyword>
<keyword evidence="3" id="KW-0175">Coiled coil</keyword>
<dbReference type="Proteomes" id="UP001500842">
    <property type="component" value="Unassembled WGS sequence"/>
</dbReference>
<dbReference type="InterPro" id="IPR050216">
    <property type="entry name" value="LRR_domain-containing"/>
</dbReference>
<dbReference type="InterPro" id="IPR055414">
    <property type="entry name" value="LRR_R13L4/SHOC2-like"/>
</dbReference>
<evidence type="ECO:0000313" key="6">
    <source>
        <dbReference type="EMBL" id="GAA1536156.1"/>
    </source>
</evidence>
<dbReference type="InterPro" id="IPR032675">
    <property type="entry name" value="LRR_dom_sf"/>
</dbReference>
<comment type="caution">
    <text evidence="6">The sequence shown here is derived from an EMBL/GenBank/DDBJ whole genome shotgun (WGS) entry which is preliminary data.</text>
</comment>
<protein>
    <recommendedName>
        <fullName evidence="5">Disease resistance R13L4/SHOC-2-like LRR domain-containing protein</fullName>
    </recommendedName>
</protein>
<gene>
    <name evidence="6" type="ORF">GCM10009788_43710</name>
</gene>
<proteinExistence type="predicted"/>
<feature type="coiled-coil region" evidence="3">
    <location>
        <begin position="37"/>
        <end position="64"/>
    </location>
</feature>
<evidence type="ECO:0000313" key="7">
    <source>
        <dbReference type="Proteomes" id="UP001500842"/>
    </source>
</evidence>
<accession>A0ABN2BB54</accession>
<evidence type="ECO:0000256" key="3">
    <source>
        <dbReference type="SAM" id="Coils"/>
    </source>
</evidence>